<feature type="compositionally biased region" description="Acidic residues" evidence="2">
    <location>
        <begin position="237"/>
        <end position="247"/>
    </location>
</feature>
<protein>
    <recommendedName>
        <fullName evidence="3">Manganese/iron superoxide dismutase C-terminal domain-containing protein</fullName>
    </recommendedName>
</protein>
<dbReference type="EMBL" id="JAACJM010000050">
    <property type="protein sequence ID" value="KAF5357670.1"/>
    <property type="molecule type" value="Genomic_DNA"/>
</dbReference>
<reference evidence="4 5" key="1">
    <citation type="journal article" date="2020" name="ISME J.">
        <title>Uncovering the hidden diversity of litter-decomposition mechanisms in mushroom-forming fungi.</title>
        <authorList>
            <person name="Floudas D."/>
            <person name="Bentzer J."/>
            <person name="Ahren D."/>
            <person name="Johansson T."/>
            <person name="Persson P."/>
            <person name="Tunlid A."/>
        </authorList>
    </citation>
    <scope>NUCLEOTIDE SEQUENCE [LARGE SCALE GENOMIC DNA]</scope>
    <source>
        <strain evidence="4 5">CBS 291.85</strain>
    </source>
</reference>
<organism evidence="4 5">
    <name type="scientific">Tetrapyrgos nigripes</name>
    <dbReference type="NCBI Taxonomy" id="182062"/>
    <lineage>
        <taxon>Eukaryota</taxon>
        <taxon>Fungi</taxon>
        <taxon>Dikarya</taxon>
        <taxon>Basidiomycota</taxon>
        <taxon>Agaricomycotina</taxon>
        <taxon>Agaricomycetes</taxon>
        <taxon>Agaricomycetidae</taxon>
        <taxon>Agaricales</taxon>
        <taxon>Marasmiineae</taxon>
        <taxon>Marasmiaceae</taxon>
        <taxon>Tetrapyrgos</taxon>
    </lineage>
</organism>
<comment type="caution">
    <text evidence="4">The sequence shown here is derived from an EMBL/GenBank/DDBJ whole genome shotgun (WGS) entry which is preliminary data.</text>
</comment>
<feature type="domain" description="Manganese/iron superoxide dismutase C-terminal" evidence="3">
    <location>
        <begin position="126"/>
        <end position="173"/>
    </location>
</feature>
<dbReference type="Gene3D" id="3.55.40.20">
    <property type="entry name" value="Iron/manganese superoxide dismutase, C-terminal domain"/>
    <property type="match status" value="2"/>
</dbReference>
<feature type="compositionally biased region" description="Low complexity" evidence="2">
    <location>
        <begin position="265"/>
        <end position="281"/>
    </location>
</feature>
<gene>
    <name evidence="4" type="ORF">D9758_007402</name>
</gene>
<dbReference type="InterPro" id="IPR036314">
    <property type="entry name" value="SOD_C_sf"/>
</dbReference>
<dbReference type="Proteomes" id="UP000559256">
    <property type="component" value="Unassembled WGS sequence"/>
</dbReference>
<evidence type="ECO:0000313" key="4">
    <source>
        <dbReference type="EMBL" id="KAF5357670.1"/>
    </source>
</evidence>
<dbReference type="SUPFAM" id="SSF54719">
    <property type="entry name" value="Fe,Mn superoxide dismutase (SOD), C-terminal domain"/>
    <property type="match status" value="2"/>
</dbReference>
<sequence length="467" mass="51810">MRRFTLRCFSRCSYKSSSLGRRALHDIPPLRTRVDQGLANFLPPPAYKVVAVDYQQGLLQRLNEEVKDTELEGLSVVDTIVRTAPERSSVLAFNYASLALNNHFFLSHLSPPSPNSSSHQHLISPHLLTQIRLQHGSLAQLKSAFSAAAMGMFTNGYIWFVTDAAGNTAVIPTFGPGSLLVRSRTYMGHSKELLMGSGMLQYDRGDPLMKGDPYMREWTQELAEMITGEKIERHEGENEEYEGDSEADTSPTPVPTPKSPPPGVSPSSPASGVSASNNPSNHPLHPRFIHTSTPSLTDKNNKNLGEENMIPTSLFDEPTPQNASSFNMGLGLNNAALTPRYQRTLSRSDHYTMAMSKPSGPGSSTANALGLSSTLNIGETLYPLFCLSVHEHAWTSAGYGIWGKEAWIKEFWSVIDWERVSLAYEHWTVEEARKEGHEQVVESGLGGLRDGMVLRRRLIRFFFQNYI</sequence>
<name>A0A8H5G3N1_9AGAR</name>
<comment type="function">
    <text evidence="1">Component of the mitochondrial ribosome (mitoribosome), a dedicated translation machinery responsible for the synthesis of mitochondrial genome-encoded proteins, including at least some of the essential transmembrane subunits of the mitochondrial respiratory chain. The mitoribosomes are attached to the mitochondrial inner membrane and translation products are cotranslationally integrated into the membrane.</text>
</comment>
<dbReference type="PANTHER" id="PTHR43595:SF2">
    <property type="entry name" value="SMALL RIBOSOMAL SUBUNIT PROTEIN MS42"/>
    <property type="match status" value="1"/>
</dbReference>
<dbReference type="GO" id="GO:0004784">
    <property type="term" value="F:superoxide dismutase activity"/>
    <property type="evidence" value="ECO:0007669"/>
    <property type="project" value="InterPro"/>
</dbReference>
<feature type="compositionally biased region" description="Pro residues" evidence="2">
    <location>
        <begin position="252"/>
        <end position="264"/>
    </location>
</feature>
<dbReference type="Pfam" id="PF02777">
    <property type="entry name" value="Sod_Fe_C"/>
    <property type="match status" value="1"/>
</dbReference>
<dbReference type="GO" id="GO:0005737">
    <property type="term" value="C:cytoplasm"/>
    <property type="evidence" value="ECO:0007669"/>
    <property type="project" value="TreeGrafter"/>
</dbReference>
<dbReference type="AlphaFoldDB" id="A0A8H5G3N1"/>
<keyword evidence="5" id="KW-1185">Reference proteome</keyword>
<proteinExistence type="predicted"/>
<evidence type="ECO:0000256" key="1">
    <source>
        <dbReference type="ARBA" id="ARBA00037226"/>
    </source>
</evidence>
<dbReference type="OrthoDB" id="275227at2759"/>
<dbReference type="InterPro" id="IPR019832">
    <property type="entry name" value="Mn/Fe_SOD_C"/>
</dbReference>
<evidence type="ECO:0000256" key="2">
    <source>
        <dbReference type="SAM" id="MobiDB-lite"/>
    </source>
</evidence>
<evidence type="ECO:0000259" key="3">
    <source>
        <dbReference type="Pfam" id="PF02777"/>
    </source>
</evidence>
<dbReference type="SUPFAM" id="SSF46609">
    <property type="entry name" value="Fe,Mn superoxide dismutase (SOD), N-terminal domain"/>
    <property type="match status" value="1"/>
</dbReference>
<evidence type="ECO:0000313" key="5">
    <source>
        <dbReference type="Proteomes" id="UP000559256"/>
    </source>
</evidence>
<dbReference type="GO" id="GO:0046872">
    <property type="term" value="F:metal ion binding"/>
    <property type="evidence" value="ECO:0007669"/>
    <property type="project" value="InterPro"/>
</dbReference>
<accession>A0A8H5G3N1</accession>
<feature type="region of interest" description="Disordered" evidence="2">
    <location>
        <begin position="229"/>
        <end position="322"/>
    </location>
</feature>
<dbReference type="InterPro" id="IPR036324">
    <property type="entry name" value="Mn/Fe_SOD_N_sf"/>
</dbReference>
<dbReference type="PANTHER" id="PTHR43595">
    <property type="entry name" value="37S RIBOSOMAL PROTEIN S26, MITOCHONDRIAL"/>
    <property type="match status" value="1"/>
</dbReference>